<dbReference type="EMBL" id="BLLF01002456">
    <property type="protein sequence ID" value="GFH24144.1"/>
    <property type="molecule type" value="Genomic_DNA"/>
</dbReference>
<evidence type="ECO:0000313" key="3">
    <source>
        <dbReference type="Proteomes" id="UP000485058"/>
    </source>
</evidence>
<protein>
    <submittedName>
        <fullName evidence="2">Uncharacterized protein</fullName>
    </submittedName>
</protein>
<name>A0A699ZZD0_HAELA</name>
<dbReference type="Proteomes" id="UP000485058">
    <property type="component" value="Unassembled WGS sequence"/>
</dbReference>
<proteinExistence type="predicted"/>
<accession>A0A699ZZD0</accession>
<gene>
    <name evidence="2" type="ORF">HaLaN_21878</name>
</gene>
<feature type="non-terminal residue" evidence="2">
    <location>
        <position position="1"/>
    </location>
</feature>
<keyword evidence="3" id="KW-1185">Reference proteome</keyword>
<dbReference type="AlphaFoldDB" id="A0A699ZZD0"/>
<reference evidence="2 3" key="1">
    <citation type="submission" date="2020-02" db="EMBL/GenBank/DDBJ databases">
        <title>Draft genome sequence of Haematococcus lacustris strain NIES-144.</title>
        <authorList>
            <person name="Morimoto D."/>
            <person name="Nakagawa S."/>
            <person name="Yoshida T."/>
            <person name="Sawayama S."/>
        </authorList>
    </citation>
    <scope>NUCLEOTIDE SEQUENCE [LARGE SCALE GENOMIC DNA]</scope>
    <source>
        <strain evidence="2 3">NIES-144</strain>
    </source>
</reference>
<sequence length="93" mass="10171">MTQATPISSAMLPQPHLGPTPEDVGNPEWSDGSMPEHPDDDLPGLKLLVHQLRGLFAFRCPCVVFNPLRCCWRTLPSPKLSGLPLGSSQLQQL</sequence>
<evidence type="ECO:0000313" key="2">
    <source>
        <dbReference type="EMBL" id="GFH24144.1"/>
    </source>
</evidence>
<evidence type="ECO:0000256" key="1">
    <source>
        <dbReference type="SAM" id="MobiDB-lite"/>
    </source>
</evidence>
<feature type="region of interest" description="Disordered" evidence="1">
    <location>
        <begin position="1"/>
        <end position="43"/>
    </location>
</feature>
<comment type="caution">
    <text evidence="2">The sequence shown here is derived from an EMBL/GenBank/DDBJ whole genome shotgun (WGS) entry which is preliminary data.</text>
</comment>
<feature type="non-terminal residue" evidence="2">
    <location>
        <position position="93"/>
    </location>
</feature>
<organism evidence="2 3">
    <name type="scientific">Haematococcus lacustris</name>
    <name type="common">Green alga</name>
    <name type="synonym">Haematococcus pluvialis</name>
    <dbReference type="NCBI Taxonomy" id="44745"/>
    <lineage>
        <taxon>Eukaryota</taxon>
        <taxon>Viridiplantae</taxon>
        <taxon>Chlorophyta</taxon>
        <taxon>core chlorophytes</taxon>
        <taxon>Chlorophyceae</taxon>
        <taxon>CS clade</taxon>
        <taxon>Chlamydomonadales</taxon>
        <taxon>Haematococcaceae</taxon>
        <taxon>Haematococcus</taxon>
    </lineage>
</organism>